<evidence type="ECO:0008006" key="3">
    <source>
        <dbReference type="Google" id="ProtNLM"/>
    </source>
</evidence>
<dbReference type="AlphaFoldDB" id="A0A0B7J2G5"/>
<reference evidence="2" key="2">
    <citation type="submission" date="2015-01" db="EMBL/GenBank/DDBJ databases">
        <authorList>
            <person name="Felsheim R."/>
        </authorList>
    </citation>
    <scope>NUCLEOTIDE SEQUENCE [LARGE SCALE GENOMIC DNA]</scope>
    <source>
        <strain evidence="2">IrR/Munich</strain>
    </source>
</reference>
<dbReference type="HOGENOM" id="CLU_3029528_0_0_5"/>
<dbReference type="KEGG" id="rmc:RMONA_00155"/>
<accession>A0A0B7J2G5</accession>
<dbReference type="Proteomes" id="UP000018149">
    <property type="component" value="Chromosome I"/>
</dbReference>
<name>A0A0B7J2G5_9RICK</name>
<evidence type="ECO:0000313" key="1">
    <source>
        <dbReference type="EMBL" id="CEO16459.1"/>
    </source>
</evidence>
<keyword evidence="2" id="KW-1185">Reference proteome</keyword>
<protein>
    <recommendedName>
        <fullName evidence="3">Tetratricopeptide repeat protein</fullName>
    </recommendedName>
</protein>
<sequence length="55" mass="6328">MAKTFVAEGDALVLLNQNEEAVDAYATAENIYWNNYKENMKNVYEISNMYLACSR</sequence>
<dbReference type="EMBL" id="LN794217">
    <property type="protein sequence ID" value="CEO16459.1"/>
    <property type="molecule type" value="Genomic_DNA"/>
</dbReference>
<gene>
    <name evidence="1" type="ORF">RMONA_00155</name>
</gene>
<reference evidence="1 2" key="1">
    <citation type="submission" date="2015-01" db="EMBL/GenBank/DDBJ databases">
        <title>Draft genome sequence of Rickettsia monacensis strain IrR/Munich.</title>
        <authorList>
            <person name="Felsheim R.F."/>
            <person name="Johnson S.L."/>
            <person name="Kurtti T.J."/>
            <person name="Munderloh U.G."/>
        </authorList>
    </citation>
    <scope>NUCLEOTIDE SEQUENCE [LARGE SCALE GENOMIC DNA]</scope>
    <source>
        <strain evidence="1 2">IrR/Munich</strain>
    </source>
</reference>
<evidence type="ECO:0000313" key="2">
    <source>
        <dbReference type="Proteomes" id="UP000018149"/>
    </source>
</evidence>
<proteinExistence type="predicted"/>
<organism evidence="1 2">
    <name type="scientific">Rickettsia monacensis</name>
    <dbReference type="NCBI Taxonomy" id="109232"/>
    <lineage>
        <taxon>Bacteria</taxon>
        <taxon>Pseudomonadati</taxon>
        <taxon>Pseudomonadota</taxon>
        <taxon>Alphaproteobacteria</taxon>
        <taxon>Rickettsiales</taxon>
        <taxon>Rickettsiaceae</taxon>
        <taxon>Rickettsieae</taxon>
        <taxon>Rickettsia</taxon>
        <taxon>spotted fever group</taxon>
    </lineage>
</organism>